<dbReference type="Proteomes" id="UP000554726">
    <property type="component" value="Unassembled WGS sequence"/>
</dbReference>
<accession>A0ABR6JGR9</accession>
<organism evidence="1 2">
    <name type="scientific">Xanthomonas cannabis</name>
    <dbReference type="NCBI Taxonomy" id="1885674"/>
    <lineage>
        <taxon>Bacteria</taxon>
        <taxon>Pseudomonadati</taxon>
        <taxon>Pseudomonadota</taxon>
        <taxon>Gammaproteobacteria</taxon>
        <taxon>Lysobacterales</taxon>
        <taxon>Lysobacteraceae</taxon>
        <taxon>Xanthomonas</taxon>
    </lineage>
</organism>
<proteinExistence type="predicted"/>
<evidence type="ECO:0008006" key="3">
    <source>
        <dbReference type="Google" id="ProtNLM"/>
    </source>
</evidence>
<evidence type="ECO:0000313" key="2">
    <source>
        <dbReference type="Proteomes" id="UP000554726"/>
    </source>
</evidence>
<protein>
    <recommendedName>
        <fullName evidence="3">Endonuclease/exonuclease/phosphatase domain-containing protein</fullName>
    </recommendedName>
</protein>
<sequence length="266" mass="29995">MKIIAWNSQGAKWNQAWNHYVAPLLKQMPLDDIALFLVEAGWAPWVESGDVVAYMDHPHDSARTYYDSIAAAASDFCAAITRKRLYKATWVPWVSGKSEITNTRCSLGSAFFPHKYVYMGTFCKEIEGFIRPIIYLRYGVGITPTVKFTIYNTHMISRKEKKAAKQLTDMMKMIPKEIPEKTSAMIIGDMNVNLQIPGHLLTDLPLGWRIVKTGVPTQKKGGELDFGLLYDPLGHLEKSTAQVVEKFETGNNHSDHSVILYNIPLA</sequence>
<dbReference type="SUPFAM" id="SSF56219">
    <property type="entry name" value="DNase I-like"/>
    <property type="match status" value="1"/>
</dbReference>
<gene>
    <name evidence="1" type="ORF">FHR60_000619</name>
</gene>
<dbReference type="Gene3D" id="3.60.10.10">
    <property type="entry name" value="Endonuclease/exonuclease/phosphatase"/>
    <property type="match status" value="1"/>
</dbReference>
<evidence type="ECO:0000313" key="1">
    <source>
        <dbReference type="EMBL" id="MBB4591996.1"/>
    </source>
</evidence>
<name>A0ABR6JGR9_9XANT</name>
<dbReference type="EMBL" id="JACHNS010000001">
    <property type="protein sequence ID" value="MBB4591996.1"/>
    <property type="molecule type" value="Genomic_DNA"/>
</dbReference>
<comment type="caution">
    <text evidence="1">The sequence shown here is derived from an EMBL/GenBank/DDBJ whole genome shotgun (WGS) entry which is preliminary data.</text>
</comment>
<reference evidence="1 2" key="1">
    <citation type="submission" date="2020-08" db="EMBL/GenBank/DDBJ databases">
        <title>Studying the diversity of plant-associated saprophytic bacteria and their role in host health and plant-pathogen interactions.</title>
        <authorList>
            <person name="Potnis N."/>
        </authorList>
    </citation>
    <scope>NUCLEOTIDE SEQUENCE [LARGE SCALE GENOMIC DNA]</scope>
    <source>
        <strain evidence="1 2">F16</strain>
    </source>
</reference>
<dbReference type="RefSeq" id="WP_184438868.1">
    <property type="nucleotide sequence ID" value="NZ_JACHNS010000001.1"/>
</dbReference>
<keyword evidence="2" id="KW-1185">Reference proteome</keyword>
<dbReference type="InterPro" id="IPR036691">
    <property type="entry name" value="Endo/exonu/phosph_ase_sf"/>
</dbReference>